<evidence type="ECO:0000256" key="1">
    <source>
        <dbReference type="SAM" id="MobiDB-lite"/>
    </source>
</evidence>
<accession>A0ABQ3HJC8</accession>
<protein>
    <recommendedName>
        <fullName evidence="2">N-acetyltransferase domain-containing protein</fullName>
    </recommendedName>
</protein>
<dbReference type="CDD" id="cd04301">
    <property type="entry name" value="NAT_SF"/>
    <property type="match status" value="1"/>
</dbReference>
<keyword evidence="4" id="KW-1185">Reference proteome</keyword>
<dbReference type="Gene3D" id="3.40.630.30">
    <property type="match status" value="1"/>
</dbReference>
<evidence type="ECO:0000313" key="4">
    <source>
        <dbReference type="Proteomes" id="UP000597341"/>
    </source>
</evidence>
<sequence>MHARLPAYSSESYTVRWMTSSDLGFVAQEHLRNFPDGFFARLGLRFLCAYYRSFLGSPHARAFVVTDSGGRPQGYLVGMTAPPQHRELVLREHRLRLAALGGTALVLHPTLLLEFAQRRARRYWKKMWASAKGATDLLPDKKSVAPGSTQRSGVLAHVAVGSAHRCRGLGDALVRRFLEEAISADCDHVLLVTQSGGPAARFYEQRLWTPVNEKVTVDGHKLTTYSYPTTLPECAPSSRLANAGRDRDRASRPEGASSG</sequence>
<evidence type="ECO:0000313" key="3">
    <source>
        <dbReference type="EMBL" id="GHE16777.1"/>
    </source>
</evidence>
<name>A0ABQ3HJC8_9ACTN</name>
<dbReference type="Pfam" id="PF00583">
    <property type="entry name" value="Acetyltransf_1"/>
    <property type="match status" value="1"/>
</dbReference>
<reference evidence="4" key="1">
    <citation type="journal article" date="2019" name="Int. J. Syst. Evol. Microbiol.">
        <title>The Global Catalogue of Microorganisms (GCM) 10K type strain sequencing project: providing services to taxonomists for standard genome sequencing and annotation.</title>
        <authorList>
            <consortium name="The Broad Institute Genomics Platform"/>
            <consortium name="The Broad Institute Genome Sequencing Center for Infectious Disease"/>
            <person name="Wu L."/>
            <person name="Ma J."/>
        </authorList>
    </citation>
    <scope>NUCLEOTIDE SEQUENCE [LARGE SCALE GENOMIC DNA]</scope>
    <source>
        <strain evidence="4">CGMCC 1.12791</strain>
    </source>
</reference>
<dbReference type="SUPFAM" id="SSF55729">
    <property type="entry name" value="Acyl-CoA N-acyltransferases (Nat)"/>
    <property type="match status" value="1"/>
</dbReference>
<evidence type="ECO:0000259" key="2">
    <source>
        <dbReference type="Pfam" id="PF00583"/>
    </source>
</evidence>
<dbReference type="EMBL" id="BNAD01000003">
    <property type="protein sequence ID" value="GHE16777.1"/>
    <property type="molecule type" value="Genomic_DNA"/>
</dbReference>
<proteinExistence type="predicted"/>
<feature type="domain" description="N-acetyltransferase" evidence="2">
    <location>
        <begin position="150"/>
        <end position="205"/>
    </location>
</feature>
<dbReference type="InterPro" id="IPR000182">
    <property type="entry name" value="GNAT_dom"/>
</dbReference>
<dbReference type="InterPro" id="IPR016181">
    <property type="entry name" value="Acyl_CoA_acyltransferase"/>
</dbReference>
<feature type="region of interest" description="Disordered" evidence="1">
    <location>
        <begin position="235"/>
        <end position="259"/>
    </location>
</feature>
<gene>
    <name evidence="3" type="ORF">GCM10011376_13870</name>
</gene>
<comment type="caution">
    <text evidence="3">The sequence shown here is derived from an EMBL/GenBank/DDBJ whole genome shotgun (WGS) entry which is preliminary data.</text>
</comment>
<dbReference type="Proteomes" id="UP000597341">
    <property type="component" value="Unassembled WGS sequence"/>
</dbReference>
<organism evidence="3 4">
    <name type="scientific">Nocardioides flavus</name>
    <name type="common">ex Wang et al. 2016</name>
    <dbReference type="NCBI Taxonomy" id="2058780"/>
    <lineage>
        <taxon>Bacteria</taxon>
        <taxon>Bacillati</taxon>
        <taxon>Actinomycetota</taxon>
        <taxon>Actinomycetes</taxon>
        <taxon>Propionibacteriales</taxon>
        <taxon>Nocardioidaceae</taxon>
        <taxon>Nocardioides</taxon>
    </lineage>
</organism>